<name>A0A168N503_ABSGL</name>
<dbReference type="EMBL" id="LT553030">
    <property type="protein sequence ID" value="SAL99827.1"/>
    <property type="molecule type" value="Genomic_DNA"/>
</dbReference>
<dbReference type="GO" id="GO:0007015">
    <property type="term" value="P:actin filament organization"/>
    <property type="evidence" value="ECO:0007669"/>
    <property type="project" value="TreeGrafter"/>
</dbReference>
<dbReference type="InParanoid" id="A0A168N503"/>
<comment type="caution">
    <text evidence="6">Lacks conserved residue(s) required for the propagation of feature annotation.</text>
</comment>
<dbReference type="GO" id="GO:0016459">
    <property type="term" value="C:myosin complex"/>
    <property type="evidence" value="ECO:0007669"/>
    <property type="project" value="UniProtKB-KW"/>
</dbReference>
<evidence type="ECO:0000256" key="7">
    <source>
        <dbReference type="SAM" id="MobiDB-lite"/>
    </source>
</evidence>
<dbReference type="SMART" id="SM00242">
    <property type="entry name" value="MYSc"/>
    <property type="match status" value="1"/>
</dbReference>
<keyword evidence="3 6" id="KW-0518">Myosin</keyword>
<keyword evidence="2 6" id="KW-0067">ATP-binding</keyword>
<feature type="region of interest" description="Disordered" evidence="7">
    <location>
        <begin position="604"/>
        <end position="632"/>
    </location>
</feature>
<dbReference type="InterPro" id="IPR001609">
    <property type="entry name" value="Myosin_head_motor_dom-like"/>
</dbReference>
<dbReference type="GO" id="GO:0005524">
    <property type="term" value="F:ATP binding"/>
    <property type="evidence" value="ECO:0007669"/>
    <property type="project" value="UniProtKB-UniRule"/>
</dbReference>
<accession>A0A168N503</accession>
<feature type="binding site" evidence="6">
    <location>
        <begin position="266"/>
        <end position="273"/>
    </location>
    <ligand>
        <name>ATP</name>
        <dbReference type="ChEBI" id="CHEBI:30616"/>
    </ligand>
</feature>
<dbReference type="InterPro" id="IPR027417">
    <property type="entry name" value="P-loop_NTPase"/>
</dbReference>
<evidence type="ECO:0000256" key="3">
    <source>
        <dbReference type="ARBA" id="ARBA00023123"/>
    </source>
</evidence>
<keyword evidence="5 6" id="KW-0009">Actin-binding</keyword>
<dbReference type="PANTHER" id="PTHR13140">
    <property type="entry name" value="MYOSIN"/>
    <property type="match status" value="1"/>
</dbReference>
<dbReference type="Proteomes" id="UP000078561">
    <property type="component" value="Unassembled WGS sequence"/>
</dbReference>
<evidence type="ECO:0000256" key="4">
    <source>
        <dbReference type="ARBA" id="ARBA00023175"/>
    </source>
</evidence>
<dbReference type="InterPro" id="IPR036961">
    <property type="entry name" value="Kinesin_motor_dom_sf"/>
</dbReference>
<evidence type="ECO:0000256" key="1">
    <source>
        <dbReference type="ARBA" id="ARBA00022741"/>
    </source>
</evidence>
<reference evidence="9" key="1">
    <citation type="submission" date="2016-04" db="EMBL/GenBank/DDBJ databases">
        <authorList>
            <person name="Evans L.H."/>
            <person name="Alamgir A."/>
            <person name="Owens N."/>
            <person name="Weber N.D."/>
            <person name="Virtaneva K."/>
            <person name="Barbian K."/>
            <person name="Babar A."/>
            <person name="Rosenke K."/>
        </authorList>
    </citation>
    <scope>NUCLEOTIDE SEQUENCE [LARGE SCALE GENOMIC DNA]</scope>
    <source>
        <strain evidence="9">CBS 101.48</strain>
    </source>
</reference>
<protein>
    <recommendedName>
        <fullName evidence="8">Myosin motor domain-containing protein</fullName>
    </recommendedName>
</protein>
<comment type="similarity">
    <text evidence="6">Belongs to the TRAFAC class myosin-kinesin ATPase superfamily. Myosin family.</text>
</comment>
<evidence type="ECO:0000259" key="8">
    <source>
        <dbReference type="PROSITE" id="PS51456"/>
    </source>
</evidence>
<dbReference type="OrthoDB" id="370884at2759"/>
<feature type="domain" description="Myosin motor" evidence="8">
    <location>
        <begin position="141"/>
        <end position="653"/>
    </location>
</feature>
<dbReference type="AlphaFoldDB" id="A0A168N503"/>
<evidence type="ECO:0000256" key="2">
    <source>
        <dbReference type="ARBA" id="ARBA00022840"/>
    </source>
</evidence>
<dbReference type="GO" id="GO:0016020">
    <property type="term" value="C:membrane"/>
    <property type="evidence" value="ECO:0007669"/>
    <property type="project" value="TreeGrafter"/>
</dbReference>
<dbReference type="Gene3D" id="3.40.850.10">
    <property type="entry name" value="Kinesin motor domain"/>
    <property type="match status" value="1"/>
</dbReference>
<dbReference type="PANTHER" id="PTHR13140:SF550">
    <property type="entry name" value="MYOSIN-IIIB ISOFORM X1"/>
    <property type="match status" value="1"/>
</dbReference>
<gene>
    <name evidence="9" type="primary">ABSGL_05481.1 scaffold 7169</name>
</gene>
<organism evidence="9">
    <name type="scientific">Absidia glauca</name>
    <name type="common">Pin mould</name>
    <dbReference type="NCBI Taxonomy" id="4829"/>
    <lineage>
        <taxon>Eukaryota</taxon>
        <taxon>Fungi</taxon>
        <taxon>Fungi incertae sedis</taxon>
        <taxon>Mucoromycota</taxon>
        <taxon>Mucoromycotina</taxon>
        <taxon>Mucoromycetes</taxon>
        <taxon>Mucorales</taxon>
        <taxon>Cunninghamellaceae</taxon>
        <taxon>Absidia</taxon>
    </lineage>
</organism>
<dbReference type="SUPFAM" id="SSF52540">
    <property type="entry name" value="P-loop containing nucleoside triphosphate hydrolases"/>
    <property type="match status" value="1"/>
</dbReference>
<dbReference type="Gene3D" id="1.20.58.530">
    <property type="match status" value="1"/>
</dbReference>
<evidence type="ECO:0000313" key="10">
    <source>
        <dbReference type="Proteomes" id="UP000078561"/>
    </source>
</evidence>
<proteinExistence type="inferred from homology"/>
<dbReference type="STRING" id="4829.A0A168N503"/>
<keyword evidence="4 6" id="KW-0505">Motor protein</keyword>
<evidence type="ECO:0000256" key="6">
    <source>
        <dbReference type="PROSITE-ProRule" id="PRU00782"/>
    </source>
</evidence>
<evidence type="ECO:0000256" key="5">
    <source>
        <dbReference type="ARBA" id="ARBA00023203"/>
    </source>
</evidence>
<dbReference type="Gene3D" id="1.20.120.720">
    <property type="entry name" value="Myosin VI head, motor domain, U50 subdomain"/>
    <property type="match status" value="1"/>
</dbReference>
<dbReference type="GO" id="GO:0000146">
    <property type="term" value="F:microfilament motor activity"/>
    <property type="evidence" value="ECO:0007669"/>
    <property type="project" value="TreeGrafter"/>
</dbReference>
<feature type="compositionally biased region" description="Basic residues" evidence="7">
    <location>
        <begin position="215"/>
        <end position="230"/>
    </location>
</feature>
<evidence type="ECO:0000313" key="9">
    <source>
        <dbReference type="EMBL" id="SAL99827.1"/>
    </source>
</evidence>
<dbReference type="GO" id="GO:0051015">
    <property type="term" value="F:actin filament binding"/>
    <property type="evidence" value="ECO:0007669"/>
    <property type="project" value="TreeGrafter"/>
</dbReference>
<feature type="region of interest" description="Disordered" evidence="7">
    <location>
        <begin position="205"/>
        <end position="239"/>
    </location>
</feature>
<keyword evidence="10" id="KW-1185">Reference proteome</keyword>
<keyword evidence="1 6" id="KW-0547">Nucleotide-binding</keyword>
<dbReference type="Pfam" id="PF00063">
    <property type="entry name" value="Myosin_head"/>
    <property type="match status" value="1"/>
</dbReference>
<dbReference type="PROSITE" id="PS51456">
    <property type="entry name" value="MYOSIN_MOTOR"/>
    <property type="match status" value="1"/>
</dbReference>
<dbReference type="GO" id="GO:0005737">
    <property type="term" value="C:cytoplasm"/>
    <property type="evidence" value="ECO:0007669"/>
    <property type="project" value="TreeGrafter"/>
</dbReference>
<sequence>MYFGNGWTSQVRWLWGCKRDENGKEMDRALCMYFLVLHGQLTLFELVSAVGFCCATLIPGAVDGLVKAVMETGKRQRATPHQNQAVGVGRKEASLQLLLQLYNSNTLIVLGNLTRYQYHQPMPPPHTHAQLQSTPPSMTTMPDDLVDLQDGVNEDSIVSTIRSRFLQDKTFTRIAHPILIAVNPYKDVRHSIEDTSNLYFTEYKGSHGANGNSNNRHHHHHHHHHHHQHYQNHQNEPLPPHIFQHVNQAYFYMRRTGQDQSIILSGTSGSGKSEMHHWILHHLFTLCTHSNPNTNKKKVHFLIDNAHHLIDAFGHTQTLLGSNISKMAKVTSYQFNDRGRMIGAKWTSCILDTSTTLTTTSLASNQPGSSSSLNGGSTSDDKIFHIFYYLMYGASAQEKTDLHLDDIHQHLHQQHGNSNQYVGNGFLSKNHHKEPRPTQSMIDLYTDRYRQTRRCATSIGITKQTWRQLMRILAAILHLGHIQFTQDPEGVAVTNSTSNISGYPDSESGKVAAQVKSLGLLDTAADLLGVDPSTLENVLIYKTRLVHHDLTTHVLNPQQAYHQRDTLCQTLYNQIVAWVIHRVNGRLCNMDQVFNTMNVVDFPGTSGSSSSSSSNDGVSGTSIPTSLSSSPNHSGVVDTFDEFCMTFANEQLHDMLLRQFFDDTTNEWDEEDNDRHGSPPPPTSPCMNLFNDPRFIKTWQSIVPSTDHPHQLLDNVFRDIATSAPKTTTKSTPTITAKKQATWYNSSDTALGLQKYTGAFSYYSAFAFGDRLTTQSYSDAASLFSPTQCVLELGQELFSLQSCANDKSKNKKKEEYTLFPIKLI</sequence>